<dbReference type="InterPro" id="IPR007461">
    <property type="entry name" value="Ysc84_actin-binding"/>
</dbReference>
<evidence type="ECO:0000313" key="4">
    <source>
        <dbReference type="Proteomes" id="UP000285146"/>
    </source>
</evidence>
<feature type="compositionally biased region" description="Polar residues" evidence="1">
    <location>
        <begin position="465"/>
        <end position="483"/>
    </location>
</feature>
<dbReference type="STRING" id="1230097.A0A423XBE1"/>
<feature type="domain" description="Ysc84 actin-binding" evidence="2">
    <location>
        <begin position="139"/>
        <end position="267"/>
    </location>
</feature>
<dbReference type="PANTHER" id="PTHR15629:SF8">
    <property type="entry name" value="DUF500 DOMAIN PROTEIN (AFU_ORTHOLOGUE AFUA_5G07310)"/>
    <property type="match status" value="1"/>
</dbReference>
<feature type="compositionally biased region" description="Polar residues" evidence="1">
    <location>
        <begin position="338"/>
        <end position="351"/>
    </location>
</feature>
<dbReference type="EMBL" id="LKEB01000021">
    <property type="protein sequence ID" value="ROW13259.1"/>
    <property type="molecule type" value="Genomic_DNA"/>
</dbReference>
<dbReference type="GO" id="GO:0035091">
    <property type="term" value="F:phosphatidylinositol binding"/>
    <property type="evidence" value="ECO:0007669"/>
    <property type="project" value="TreeGrafter"/>
</dbReference>
<dbReference type="InterPro" id="IPR051702">
    <property type="entry name" value="SH3_domain_YSC84-like"/>
</dbReference>
<keyword evidence="4" id="KW-1185">Reference proteome</keyword>
<comment type="caution">
    <text evidence="3">The sequence shown here is derived from an EMBL/GenBank/DDBJ whole genome shotgun (WGS) entry which is preliminary data.</text>
</comment>
<dbReference type="InParanoid" id="A0A423XBE1"/>
<feature type="region of interest" description="Disordered" evidence="1">
    <location>
        <begin position="333"/>
        <end position="356"/>
    </location>
</feature>
<feature type="compositionally biased region" description="Basic and acidic residues" evidence="1">
    <location>
        <begin position="711"/>
        <end position="721"/>
    </location>
</feature>
<feature type="compositionally biased region" description="Basic and acidic residues" evidence="1">
    <location>
        <begin position="678"/>
        <end position="693"/>
    </location>
</feature>
<proteinExistence type="predicted"/>
<gene>
    <name evidence="3" type="ORF">VPNG_04805</name>
</gene>
<organism evidence="3 4">
    <name type="scientific">Cytospora leucostoma</name>
    <dbReference type="NCBI Taxonomy" id="1230097"/>
    <lineage>
        <taxon>Eukaryota</taxon>
        <taxon>Fungi</taxon>
        <taxon>Dikarya</taxon>
        <taxon>Ascomycota</taxon>
        <taxon>Pezizomycotina</taxon>
        <taxon>Sordariomycetes</taxon>
        <taxon>Sordariomycetidae</taxon>
        <taxon>Diaporthales</taxon>
        <taxon>Cytosporaceae</taxon>
        <taxon>Cytospora</taxon>
    </lineage>
</organism>
<feature type="region of interest" description="Disordered" evidence="1">
    <location>
        <begin position="455"/>
        <end position="554"/>
    </location>
</feature>
<dbReference type="OrthoDB" id="443981at2759"/>
<dbReference type="CDD" id="cd11524">
    <property type="entry name" value="SYLF"/>
    <property type="match status" value="1"/>
</dbReference>
<dbReference type="Pfam" id="PF04366">
    <property type="entry name" value="Ysc84"/>
    <property type="match status" value="1"/>
</dbReference>
<dbReference type="Proteomes" id="UP000285146">
    <property type="component" value="Unassembled WGS sequence"/>
</dbReference>
<evidence type="ECO:0000259" key="2">
    <source>
        <dbReference type="Pfam" id="PF04366"/>
    </source>
</evidence>
<name>A0A423XBE1_9PEZI</name>
<feature type="region of interest" description="Disordered" evidence="1">
    <location>
        <begin position="578"/>
        <end position="749"/>
    </location>
</feature>
<accession>A0A423XBE1</accession>
<feature type="compositionally biased region" description="Polar residues" evidence="1">
    <location>
        <begin position="695"/>
        <end position="708"/>
    </location>
</feature>
<sequence>MQRISALWSSRERTKSLTGPHVGVNAGTINALPNRQRPEDYWPSNLDRESEKAARILQAFCTDSYNARHNGGSISKRASTNSLAPKKKIPTRIVQNAVGLAIFSCMRSGLWKSGSGGSGILIARMPDGRWSPPSAFLLHTAALGFVIGVDVYDCVLVINSASDLEMFTRPTTVLGTDVQLALGPVIADGRLENELRGKDPGHTIMTYVRARGEHRAVDLDGSSVTERGSENERFYGQNVSVLEILAGAVHRNDVPEIKMLYEVLKSAEGLVNFDSALLEHLALQPAPGDAMIDISSSRDSMLSPGKHAFGLPDVEDPDPFGVKALEMAGLEIRESGTRQRPPSSQFEYNPSPTSPFFGRINRHSTDTYISQSNRGSYMSNRTTLSRMTDAFTQTTTDTRGTTPTSADEGVDRSSIPERLPVVIEPEELEVSQETVVRDAEEVADKVIVVSKDAATDSATDEIIPRSSQQETVPAEVISQTTRTAPAHPQAVAELEASSLPGDDRGADADDEDSDAGIDQEIEEEDQENEDDDEEEDEEEEPVVFEVARASQPPRAAILSSQVAQIIHAKGALVNIPKRVVPAIPPRSPARSSGCSKSEFGDIPARSPLRNSSQSTSTGKSEEDLEQQSPDGVADVPSEVTTNVTPASPLEQNAETSGQVIEERLSRGHHRRSSSVHTADSEHRRFSMEPDDIPKTPSTLHTSGQTSSGDEQEPRTPGRQLEDEVSPVGDEKQVSAVEEVQGFGVDVEAH</sequence>
<feature type="compositionally biased region" description="Polar residues" evidence="1">
    <location>
        <begin position="608"/>
        <end position="618"/>
    </location>
</feature>
<feature type="compositionally biased region" description="Acidic residues" evidence="1">
    <location>
        <begin position="508"/>
        <end position="542"/>
    </location>
</feature>
<evidence type="ECO:0000256" key="1">
    <source>
        <dbReference type="SAM" id="MobiDB-lite"/>
    </source>
</evidence>
<dbReference type="AlphaFoldDB" id="A0A423XBE1"/>
<reference evidence="3 4" key="1">
    <citation type="submission" date="2015-09" db="EMBL/GenBank/DDBJ databases">
        <title>Host preference determinants of Valsa canker pathogens revealed by comparative genomics.</title>
        <authorList>
            <person name="Yin Z."/>
            <person name="Huang L."/>
        </authorList>
    </citation>
    <scope>NUCLEOTIDE SEQUENCE [LARGE SCALE GENOMIC DNA]</scope>
    <source>
        <strain evidence="3 4">SXYLt</strain>
    </source>
</reference>
<evidence type="ECO:0000313" key="3">
    <source>
        <dbReference type="EMBL" id="ROW13259.1"/>
    </source>
</evidence>
<feature type="compositionally biased region" description="Polar residues" evidence="1">
    <location>
        <begin position="638"/>
        <end position="658"/>
    </location>
</feature>
<protein>
    <recommendedName>
        <fullName evidence="2">Ysc84 actin-binding domain-containing protein</fullName>
    </recommendedName>
</protein>
<dbReference type="PANTHER" id="PTHR15629">
    <property type="entry name" value="SH3YL1 PROTEIN"/>
    <property type="match status" value="1"/>
</dbReference>